<sequence>MLIRQIALPLCLLLAPLPLAAQDGPSGIAFVQAPEMSSGMALAQTPAEGFAAATAECTAGGAEAADCIPTNWCQPAGFSIDLFVMHTEGLHWHEVTCGLPTAEIARTTATAICTQGARPWIADCQLVQIYDRDGQPQM</sequence>
<dbReference type="EMBL" id="QDKM01000010">
    <property type="protein sequence ID" value="PVH27643.1"/>
    <property type="molecule type" value="Genomic_DNA"/>
</dbReference>
<keyword evidence="1" id="KW-0732">Signal</keyword>
<organism evidence="2 3">
    <name type="scientific">Pararhodobacter oceanensis</name>
    <dbReference type="NCBI Taxonomy" id="2172121"/>
    <lineage>
        <taxon>Bacteria</taxon>
        <taxon>Pseudomonadati</taxon>
        <taxon>Pseudomonadota</taxon>
        <taxon>Alphaproteobacteria</taxon>
        <taxon>Rhodobacterales</taxon>
        <taxon>Paracoccaceae</taxon>
        <taxon>Pararhodobacter</taxon>
    </lineage>
</organism>
<keyword evidence="3" id="KW-1185">Reference proteome</keyword>
<comment type="caution">
    <text evidence="2">The sequence shown here is derived from an EMBL/GenBank/DDBJ whole genome shotgun (WGS) entry which is preliminary data.</text>
</comment>
<name>A0A2T8HQE8_9RHOB</name>
<protein>
    <recommendedName>
        <fullName evidence="4">DUF4189 domain-containing protein</fullName>
    </recommendedName>
</protein>
<feature type="signal peptide" evidence="1">
    <location>
        <begin position="1"/>
        <end position="21"/>
    </location>
</feature>
<evidence type="ECO:0000313" key="3">
    <source>
        <dbReference type="Proteomes" id="UP000245911"/>
    </source>
</evidence>
<dbReference type="RefSeq" id="WP_116559561.1">
    <property type="nucleotide sequence ID" value="NZ_QDKM01000010.1"/>
</dbReference>
<feature type="chain" id="PRO_5015415506" description="DUF4189 domain-containing protein" evidence="1">
    <location>
        <begin position="22"/>
        <end position="138"/>
    </location>
</feature>
<evidence type="ECO:0000256" key="1">
    <source>
        <dbReference type="SAM" id="SignalP"/>
    </source>
</evidence>
<dbReference type="Proteomes" id="UP000245911">
    <property type="component" value="Unassembled WGS sequence"/>
</dbReference>
<evidence type="ECO:0000313" key="2">
    <source>
        <dbReference type="EMBL" id="PVH27643.1"/>
    </source>
</evidence>
<dbReference type="AlphaFoldDB" id="A0A2T8HQE8"/>
<gene>
    <name evidence="2" type="ORF">DDE20_16145</name>
</gene>
<proteinExistence type="predicted"/>
<evidence type="ECO:0008006" key="4">
    <source>
        <dbReference type="Google" id="ProtNLM"/>
    </source>
</evidence>
<reference evidence="2 3" key="1">
    <citation type="submission" date="2018-04" db="EMBL/GenBank/DDBJ databases">
        <title>Pararhodobacter oceanense sp. nov., isolated from marine intertidal sediment.</title>
        <authorList>
            <person name="Wang X.-L."/>
            <person name="Du Z.-J."/>
        </authorList>
    </citation>
    <scope>NUCLEOTIDE SEQUENCE [LARGE SCALE GENOMIC DNA]</scope>
    <source>
        <strain evidence="2 3">AM505</strain>
    </source>
</reference>
<dbReference type="OrthoDB" id="7864325at2"/>
<accession>A0A2T8HQE8</accession>